<feature type="compositionally biased region" description="Low complexity" evidence="1">
    <location>
        <begin position="42"/>
        <end position="71"/>
    </location>
</feature>
<evidence type="ECO:0000313" key="4">
    <source>
        <dbReference type="Proteomes" id="UP001596025"/>
    </source>
</evidence>
<protein>
    <submittedName>
        <fullName evidence="3">Phospholipid scramblase-related protein</fullName>
    </submittedName>
</protein>
<keyword evidence="4" id="KW-1185">Reference proteome</keyword>
<dbReference type="EMBL" id="JBHSGR010000006">
    <property type="protein sequence ID" value="MFC4693306.1"/>
    <property type="molecule type" value="Genomic_DNA"/>
</dbReference>
<dbReference type="Pfam" id="PF10708">
    <property type="entry name" value="DUF2510"/>
    <property type="match status" value="1"/>
</dbReference>
<evidence type="ECO:0000259" key="2">
    <source>
        <dbReference type="Pfam" id="PF10708"/>
    </source>
</evidence>
<dbReference type="InterPro" id="IPR005552">
    <property type="entry name" value="Scramblase"/>
</dbReference>
<evidence type="ECO:0000256" key="1">
    <source>
        <dbReference type="SAM" id="MobiDB-lite"/>
    </source>
</evidence>
<feature type="domain" description="DUF2510" evidence="2">
    <location>
        <begin position="8"/>
        <end position="40"/>
    </location>
</feature>
<dbReference type="PANTHER" id="PTHR23248:SF9">
    <property type="entry name" value="PHOSPHOLIPID SCRAMBLASE"/>
    <property type="match status" value="1"/>
</dbReference>
<gene>
    <name evidence="3" type="ORF">ACFO3M_07910</name>
</gene>
<evidence type="ECO:0000313" key="3">
    <source>
        <dbReference type="EMBL" id="MFC4693306.1"/>
    </source>
</evidence>
<dbReference type="PANTHER" id="PTHR23248">
    <property type="entry name" value="PHOSPHOLIPID SCRAMBLASE-RELATED"/>
    <property type="match status" value="1"/>
</dbReference>
<reference evidence="4" key="1">
    <citation type="journal article" date="2019" name="Int. J. Syst. Evol. Microbiol.">
        <title>The Global Catalogue of Microorganisms (GCM) 10K type strain sequencing project: providing services to taxonomists for standard genome sequencing and annotation.</title>
        <authorList>
            <consortium name="The Broad Institute Genomics Platform"/>
            <consortium name="The Broad Institute Genome Sequencing Center for Infectious Disease"/>
            <person name="Wu L."/>
            <person name="Ma J."/>
        </authorList>
    </citation>
    <scope>NUCLEOTIDE SEQUENCE [LARGE SCALE GENOMIC DNA]</scope>
    <source>
        <strain evidence="4">CCUG 62763</strain>
    </source>
</reference>
<sequence length="271" mass="29627">MTQPLPPPGWYPDPAGSGGSRWWDGRTWTGHVQQPAPPPRVPQQTPVQQPVQPAYGGQQQYGPQQQYGAQPRRSVLHDQPVLLVDQKTKLVELTNEYAVLDGNGTQIGAVVEVGQSAARKVVRFVSSLDQYLTHRLEVRDAYGPVLVLTRPAKLVKSRVVVETPEGAPVGEIVQANVFGRIRFDLVVGGQLAGAIQAENWRAWDFSITDSPGSEVARITKTWEGLARTLFTTADRYVVRVHARLPEPLASLVLASALTVDTALKQDSRGFG</sequence>
<feature type="region of interest" description="Disordered" evidence="1">
    <location>
        <begin position="1"/>
        <end position="72"/>
    </location>
</feature>
<dbReference type="InterPro" id="IPR018929">
    <property type="entry name" value="DUF2510"/>
</dbReference>
<accession>A0ABV9LHN5</accession>
<organism evidence="3 4">
    <name type="scientific">Geodermatophilus arenarius</name>
    <dbReference type="NCBI Taxonomy" id="1137990"/>
    <lineage>
        <taxon>Bacteria</taxon>
        <taxon>Bacillati</taxon>
        <taxon>Actinomycetota</taxon>
        <taxon>Actinomycetes</taxon>
        <taxon>Geodermatophilales</taxon>
        <taxon>Geodermatophilaceae</taxon>
        <taxon>Geodermatophilus</taxon>
    </lineage>
</organism>
<dbReference type="Pfam" id="PF03803">
    <property type="entry name" value="Scramblase"/>
    <property type="match status" value="1"/>
</dbReference>
<comment type="caution">
    <text evidence="3">The sequence shown here is derived from an EMBL/GenBank/DDBJ whole genome shotgun (WGS) entry which is preliminary data.</text>
</comment>
<feature type="compositionally biased region" description="Pro residues" evidence="1">
    <location>
        <begin position="1"/>
        <end position="11"/>
    </location>
</feature>
<name>A0ABV9LHN5_9ACTN</name>
<dbReference type="Proteomes" id="UP001596025">
    <property type="component" value="Unassembled WGS sequence"/>
</dbReference>
<dbReference type="RefSeq" id="WP_387988027.1">
    <property type="nucleotide sequence ID" value="NZ_JBHSGR010000006.1"/>
</dbReference>
<proteinExistence type="predicted"/>